<protein>
    <submittedName>
        <fullName evidence="7">GNAT family N-acetyltransferase</fullName>
    </submittedName>
</protein>
<dbReference type="AlphaFoldDB" id="A0A4R5BY30"/>
<dbReference type="RefSeq" id="WP_132194275.1">
    <property type="nucleotide sequence ID" value="NZ_SMKY01000013.1"/>
</dbReference>
<dbReference type="GO" id="GO:0016747">
    <property type="term" value="F:acyltransferase activity, transferring groups other than amino-acyl groups"/>
    <property type="evidence" value="ECO:0007669"/>
    <property type="project" value="InterPro"/>
</dbReference>
<comment type="caution">
    <text evidence="7">The sequence shown here is derived from an EMBL/GenBank/DDBJ whole genome shotgun (WGS) entry which is preliminary data.</text>
</comment>
<keyword evidence="3 7" id="KW-0808">Transferase</keyword>
<organism evidence="7 8">
    <name type="scientific">Actinomadura darangshiensis</name>
    <dbReference type="NCBI Taxonomy" id="705336"/>
    <lineage>
        <taxon>Bacteria</taxon>
        <taxon>Bacillati</taxon>
        <taxon>Actinomycetota</taxon>
        <taxon>Actinomycetes</taxon>
        <taxon>Streptosporangiales</taxon>
        <taxon>Thermomonosporaceae</taxon>
        <taxon>Actinomadura</taxon>
    </lineage>
</organism>
<evidence type="ECO:0000256" key="5">
    <source>
        <dbReference type="ARBA" id="ARBA00049880"/>
    </source>
</evidence>
<dbReference type="PANTHER" id="PTHR36449:SF1">
    <property type="entry name" value="ACETYLTRANSFERASE"/>
    <property type="match status" value="1"/>
</dbReference>
<dbReference type="SUPFAM" id="SSF55729">
    <property type="entry name" value="Acyl-CoA N-acyltransferases (Nat)"/>
    <property type="match status" value="1"/>
</dbReference>
<dbReference type="PANTHER" id="PTHR36449">
    <property type="entry name" value="ACETYLTRANSFERASE-RELATED"/>
    <property type="match status" value="1"/>
</dbReference>
<keyword evidence="8" id="KW-1185">Reference proteome</keyword>
<dbReference type="OrthoDB" id="9799147at2"/>
<gene>
    <name evidence="7" type="ORF">E1293_04985</name>
</gene>
<dbReference type="InterPro" id="IPR000182">
    <property type="entry name" value="GNAT_dom"/>
</dbReference>
<feature type="domain" description="N-acetyltransferase" evidence="6">
    <location>
        <begin position="43"/>
        <end position="147"/>
    </location>
</feature>
<name>A0A4R5BY30_9ACTN</name>
<dbReference type="EMBL" id="SMKY01000013">
    <property type="protein sequence ID" value="TDD89294.1"/>
    <property type="molecule type" value="Genomic_DNA"/>
</dbReference>
<dbReference type="Pfam" id="PF00583">
    <property type="entry name" value="Acetyltransf_1"/>
    <property type="match status" value="1"/>
</dbReference>
<comment type="catalytic activity">
    <reaction evidence="5">
        <text>glycyl-tRNA(Gly) + acetyl-CoA = N-acetylglycyl-tRNA(Gly) + CoA + H(+)</text>
        <dbReference type="Rhea" id="RHEA:81867"/>
        <dbReference type="Rhea" id="RHEA-COMP:9683"/>
        <dbReference type="Rhea" id="RHEA-COMP:19766"/>
        <dbReference type="ChEBI" id="CHEBI:15378"/>
        <dbReference type="ChEBI" id="CHEBI:57287"/>
        <dbReference type="ChEBI" id="CHEBI:57288"/>
        <dbReference type="ChEBI" id="CHEBI:78522"/>
        <dbReference type="ChEBI" id="CHEBI:232036"/>
    </reaction>
</comment>
<evidence type="ECO:0000256" key="2">
    <source>
        <dbReference type="ARBA" id="ARBA00022649"/>
    </source>
</evidence>
<accession>A0A4R5BY30</accession>
<dbReference type="InterPro" id="IPR016181">
    <property type="entry name" value="Acyl_CoA_acyltransferase"/>
</dbReference>
<evidence type="ECO:0000313" key="7">
    <source>
        <dbReference type="EMBL" id="TDD89294.1"/>
    </source>
</evidence>
<keyword evidence="2" id="KW-1277">Toxin-antitoxin system</keyword>
<evidence type="ECO:0000313" key="8">
    <source>
        <dbReference type="Proteomes" id="UP000295578"/>
    </source>
</evidence>
<dbReference type="Proteomes" id="UP000295578">
    <property type="component" value="Unassembled WGS sequence"/>
</dbReference>
<sequence length="175" mass="18840">MSVRFGPVEPLAKTHVLAGFDCGSVAQSTWLTKHALQAHQSGSSRVYVVTDRDDEQRRVVGYYALAAGSVASAQAPQRMAQGAGRYHQPVVILTRLGVDLATQGDGLGRALVVDALRRVAAAGEVIGVRALLIHCENDDARDFYQRLAKFDAGPTDPMHLFLLMKDLRKALGNGS</sequence>
<evidence type="ECO:0000256" key="3">
    <source>
        <dbReference type="ARBA" id="ARBA00022679"/>
    </source>
</evidence>
<dbReference type="Gene3D" id="3.40.630.30">
    <property type="match status" value="1"/>
</dbReference>
<proteinExistence type="predicted"/>
<evidence type="ECO:0000256" key="4">
    <source>
        <dbReference type="ARBA" id="ARBA00023315"/>
    </source>
</evidence>
<keyword evidence="4" id="KW-0012">Acyltransferase</keyword>
<evidence type="ECO:0000259" key="6">
    <source>
        <dbReference type="Pfam" id="PF00583"/>
    </source>
</evidence>
<evidence type="ECO:0000256" key="1">
    <source>
        <dbReference type="ARBA" id="ARBA00022491"/>
    </source>
</evidence>
<reference evidence="7 8" key="1">
    <citation type="submission" date="2019-03" db="EMBL/GenBank/DDBJ databases">
        <title>Draft genome sequences of novel Actinobacteria.</title>
        <authorList>
            <person name="Sahin N."/>
            <person name="Ay H."/>
            <person name="Saygin H."/>
        </authorList>
    </citation>
    <scope>NUCLEOTIDE SEQUENCE [LARGE SCALE GENOMIC DNA]</scope>
    <source>
        <strain evidence="7 8">DSM 45941</strain>
    </source>
</reference>
<keyword evidence="1" id="KW-0678">Repressor</keyword>